<dbReference type="Gene3D" id="2.40.110.10">
    <property type="entry name" value="Butyryl-CoA Dehydrogenase, subunit A, domain 2"/>
    <property type="match status" value="1"/>
</dbReference>
<protein>
    <recommendedName>
        <fullName evidence="1">Acyl-CoA dehydrogenase/oxidase N-terminal domain-containing protein</fullName>
    </recommendedName>
</protein>
<dbReference type="InterPro" id="IPR046373">
    <property type="entry name" value="Acyl-CoA_Oxase/DH_mid-dom_sf"/>
</dbReference>
<dbReference type="Pfam" id="PF02771">
    <property type="entry name" value="Acyl-CoA_dh_N"/>
    <property type="match status" value="1"/>
</dbReference>
<dbReference type="InterPro" id="IPR037069">
    <property type="entry name" value="AcylCoA_DH/ox_N_sf"/>
</dbReference>
<dbReference type="GO" id="GO:0003995">
    <property type="term" value="F:acyl-CoA dehydrogenase activity"/>
    <property type="evidence" value="ECO:0007669"/>
    <property type="project" value="TreeGrafter"/>
</dbReference>
<gene>
    <name evidence="2" type="ORF">METZ01_LOCUS389594</name>
</gene>
<dbReference type="InterPro" id="IPR009100">
    <property type="entry name" value="AcylCoA_DH/oxidase_NM_dom_sf"/>
</dbReference>
<sequence>MDFSIKQEHQGILDTAAKVARVDLLPRAADIDLKSVHTTESWAAIWENGLLGTTIPKDYGGLGLGLLESTMVLEKLAAGCASSTASFHMHTVVQRYIEALGTEQQKEELFSEVINEGKLFGSWGSEPGTHGGAAPVKVVVNRAKEGYVMNGPKHFCTMAGACHRAMVHTNIPDKDGNRRTIMVMVPTWVEGVEITGEWNTL</sequence>
<accession>A0A382URA2</accession>
<evidence type="ECO:0000313" key="2">
    <source>
        <dbReference type="EMBL" id="SVD36740.1"/>
    </source>
</evidence>
<dbReference type="PANTHER" id="PTHR43884">
    <property type="entry name" value="ACYL-COA DEHYDROGENASE"/>
    <property type="match status" value="1"/>
</dbReference>
<reference evidence="2" key="1">
    <citation type="submission" date="2018-05" db="EMBL/GenBank/DDBJ databases">
        <authorList>
            <person name="Lanie J.A."/>
            <person name="Ng W.-L."/>
            <person name="Kazmierczak K.M."/>
            <person name="Andrzejewski T.M."/>
            <person name="Davidsen T.M."/>
            <person name="Wayne K.J."/>
            <person name="Tettelin H."/>
            <person name="Glass J.I."/>
            <person name="Rusch D."/>
            <person name="Podicherti R."/>
            <person name="Tsui H.-C.T."/>
            <person name="Winkler M.E."/>
        </authorList>
    </citation>
    <scope>NUCLEOTIDE SEQUENCE</scope>
</reference>
<feature type="domain" description="Acyl-CoA dehydrogenase/oxidase N-terminal" evidence="1">
    <location>
        <begin position="7"/>
        <end position="114"/>
    </location>
</feature>
<dbReference type="Gene3D" id="1.10.540.10">
    <property type="entry name" value="Acyl-CoA dehydrogenase/oxidase, N-terminal domain"/>
    <property type="match status" value="1"/>
</dbReference>
<name>A0A382URA2_9ZZZZ</name>
<proteinExistence type="predicted"/>
<dbReference type="InterPro" id="IPR013786">
    <property type="entry name" value="AcylCoA_DH/ox_N"/>
</dbReference>
<dbReference type="PANTHER" id="PTHR43884:SF12">
    <property type="entry name" value="ISOVALERYL-COA DEHYDROGENASE, MITOCHONDRIAL-RELATED"/>
    <property type="match status" value="1"/>
</dbReference>
<dbReference type="AlphaFoldDB" id="A0A382URA2"/>
<evidence type="ECO:0000259" key="1">
    <source>
        <dbReference type="Pfam" id="PF02771"/>
    </source>
</evidence>
<dbReference type="EMBL" id="UINC01146169">
    <property type="protein sequence ID" value="SVD36740.1"/>
    <property type="molecule type" value="Genomic_DNA"/>
</dbReference>
<feature type="non-terminal residue" evidence="2">
    <location>
        <position position="201"/>
    </location>
</feature>
<dbReference type="GO" id="GO:0050660">
    <property type="term" value="F:flavin adenine dinucleotide binding"/>
    <property type="evidence" value="ECO:0007669"/>
    <property type="project" value="InterPro"/>
</dbReference>
<dbReference type="SUPFAM" id="SSF56645">
    <property type="entry name" value="Acyl-CoA dehydrogenase NM domain-like"/>
    <property type="match status" value="1"/>
</dbReference>
<organism evidence="2">
    <name type="scientific">marine metagenome</name>
    <dbReference type="NCBI Taxonomy" id="408172"/>
    <lineage>
        <taxon>unclassified sequences</taxon>
        <taxon>metagenomes</taxon>
        <taxon>ecological metagenomes</taxon>
    </lineage>
</organism>